<keyword evidence="6 9" id="KW-0479">Metal-binding</keyword>
<dbReference type="EC" id="2.5.1.15" evidence="4 9"/>
<dbReference type="RefSeq" id="WP_111195866.1">
    <property type="nucleotide sequence ID" value="NZ_QKVK01000001.1"/>
</dbReference>
<sequence>MQRTYARPAGLVYGSDARQLMKEGRGASLGGLSAIAYTLVEEIERNGTRRFAPGKLPRQTVVPSFLSSERPLIMGIVNVTPDSFSDGGLNAEGARAIAHGAQLAREGADILDVGGESTRPGSEGVPEEEELRRILPVIEALAGQGFTVSVDTRKANVMRAALKAGAKIVNDVAALTYEPAAMEAMAEATCPVILMHAQGDPKTMQLSPQYEDVALDVFDWLEARVEACVAAGIARERIVADPGIGFGKSFRHNIDVLRQFTLYHGLGVPLLMGLSRKGFIGALTGEKQAGNRVNGSVGGAVWSALNGAHILRVHDVKATVEALAVAGAAADPDQSGL</sequence>
<evidence type="ECO:0000256" key="6">
    <source>
        <dbReference type="ARBA" id="ARBA00022723"/>
    </source>
</evidence>
<dbReference type="InterPro" id="IPR011005">
    <property type="entry name" value="Dihydropteroate_synth-like_sf"/>
</dbReference>
<dbReference type="GO" id="GO:0046656">
    <property type="term" value="P:folic acid biosynthetic process"/>
    <property type="evidence" value="ECO:0007669"/>
    <property type="project" value="UniProtKB-KW"/>
</dbReference>
<keyword evidence="7 9" id="KW-0460">Magnesium</keyword>
<evidence type="ECO:0000256" key="7">
    <source>
        <dbReference type="ARBA" id="ARBA00022842"/>
    </source>
</evidence>
<dbReference type="Pfam" id="PF00809">
    <property type="entry name" value="Pterin_bind"/>
    <property type="match status" value="1"/>
</dbReference>
<gene>
    <name evidence="11" type="primary">folP</name>
    <name evidence="11" type="ORF">DK847_01645</name>
</gene>
<dbReference type="PANTHER" id="PTHR20941:SF1">
    <property type="entry name" value="FOLIC ACID SYNTHESIS PROTEIN FOL1"/>
    <property type="match status" value="1"/>
</dbReference>
<feature type="domain" description="Pterin-binding" evidence="10">
    <location>
        <begin position="71"/>
        <end position="324"/>
    </location>
</feature>
<evidence type="ECO:0000256" key="5">
    <source>
        <dbReference type="ARBA" id="ARBA00022679"/>
    </source>
</evidence>
<comment type="cofactor">
    <cofactor evidence="2 9">
        <name>Mg(2+)</name>
        <dbReference type="ChEBI" id="CHEBI:18420"/>
    </cofactor>
</comment>
<dbReference type="AlphaFoldDB" id="A0A2W2BE95"/>
<dbReference type="InterPro" id="IPR045031">
    <property type="entry name" value="DHP_synth-like"/>
</dbReference>
<evidence type="ECO:0000256" key="8">
    <source>
        <dbReference type="ARBA" id="ARBA00022909"/>
    </source>
</evidence>
<evidence type="ECO:0000256" key="3">
    <source>
        <dbReference type="ARBA" id="ARBA00004763"/>
    </source>
</evidence>
<dbReference type="PANTHER" id="PTHR20941">
    <property type="entry name" value="FOLATE SYNTHESIS PROTEINS"/>
    <property type="match status" value="1"/>
</dbReference>
<dbReference type="PROSITE" id="PS00792">
    <property type="entry name" value="DHPS_1"/>
    <property type="match status" value="1"/>
</dbReference>
<comment type="catalytic activity">
    <reaction evidence="1">
        <text>(7,8-dihydropterin-6-yl)methyl diphosphate + 4-aminobenzoate = 7,8-dihydropteroate + diphosphate</text>
        <dbReference type="Rhea" id="RHEA:19949"/>
        <dbReference type="ChEBI" id="CHEBI:17836"/>
        <dbReference type="ChEBI" id="CHEBI:17839"/>
        <dbReference type="ChEBI" id="CHEBI:33019"/>
        <dbReference type="ChEBI" id="CHEBI:72950"/>
        <dbReference type="EC" id="2.5.1.15"/>
    </reaction>
</comment>
<reference evidence="12" key="1">
    <citation type="submission" date="2018-06" db="EMBL/GenBank/DDBJ databases">
        <title>Aestuariibacter litoralis strain KCTC 52945T.</title>
        <authorList>
            <person name="Li X."/>
            <person name="Salam N."/>
            <person name="Li J.-L."/>
            <person name="Chen Y.-M."/>
            <person name="Yang Z.-W."/>
            <person name="Zhang L.-Y."/>
            <person name="Han M.-X."/>
            <person name="Xiao M."/>
            <person name="Li W.-J."/>
        </authorList>
    </citation>
    <scope>NUCLEOTIDE SEQUENCE [LARGE SCALE GENOMIC DNA]</scope>
    <source>
        <strain evidence="12">KCTC 52945</strain>
    </source>
</reference>
<dbReference type="NCBIfam" id="TIGR01496">
    <property type="entry name" value="DHPS"/>
    <property type="match status" value="1"/>
</dbReference>
<dbReference type="GO" id="GO:0005829">
    <property type="term" value="C:cytosol"/>
    <property type="evidence" value="ECO:0007669"/>
    <property type="project" value="TreeGrafter"/>
</dbReference>
<evidence type="ECO:0000259" key="10">
    <source>
        <dbReference type="PROSITE" id="PS50972"/>
    </source>
</evidence>
<keyword evidence="8 9" id="KW-0289">Folate biosynthesis</keyword>
<accession>A0A2W2BE95</accession>
<evidence type="ECO:0000256" key="4">
    <source>
        <dbReference type="ARBA" id="ARBA00012458"/>
    </source>
</evidence>
<dbReference type="UniPathway" id="UPA00077">
    <property type="reaction ID" value="UER00156"/>
</dbReference>
<dbReference type="InterPro" id="IPR006390">
    <property type="entry name" value="DHP_synth_dom"/>
</dbReference>
<protein>
    <recommendedName>
        <fullName evidence="4 9">Dihydropteroate synthase</fullName>
        <shortName evidence="9">DHPS</shortName>
        <ecNumber evidence="4 9">2.5.1.15</ecNumber>
    </recommendedName>
    <alternativeName>
        <fullName evidence="9">Dihydropteroate pyrophosphorylase</fullName>
    </alternativeName>
</protein>
<name>A0A2W2BE95_9HYPH</name>
<keyword evidence="12" id="KW-1185">Reference proteome</keyword>
<organism evidence="11 12">
    <name type="scientific">Aestuariivirga litoralis</name>
    <dbReference type="NCBI Taxonomy" id="2650924"/>
    <lineage>
        <taxon>Bacteria</taxon>
        <taxon>Pseudomonadati</taxon>
        <taxon>Pseudomonadota</taxon>
        <taxon>Alphaproteobacteria</taxon>
        <taxon>Hyphomicrobiales</taxon>
        <taxon>Aestuariivirgaceae</taxon>
        <taxon>Aestuariivirga</taxon>
    </lineage>
</organism>
<evidence type="ECO:0000256" key="9">
    <source>
        <dbReference type="RuleBase" id="RU361205"/>
    </source>
</evidence>
<comment type="caution">
    <text evidence="11">The sequence shown here is derived from an EMBL/GenBank/DDBJ whole genome shotgun (WGS) entry which is preliminary data.</text>
</comment>
<keyword evidence="5 9" id="KW-0808">Transferase</keyword>
<evidence type="ECO:0000256" key="2">
    <source>
        <dbReference type="ARBA" id="ARBA00001946"/>
    </source>
</evidence>
<proteinExistence type="inferred from homology"/>
<dbReference type="Gene3D" id="3.20.20.20">
    <property type="entry name" value="Dihydropteroate synthase-like"/>
    <property type="match status" value="1"/>
</dbReference>
<dbReference type="GO" id="GO:0046872">
    <property type="term" value="F:metal ion binding"/>
    <property type="evidence" value="ECO:0007669"/>
    <property type="project" value="UniProtKB-KW"/>
</dbReference>
<evidence type="ECO:0000256" key="1">
    <source>
        <dbReference type="ARBA" id="ARBA00000012"/>
    </source>
</evidence>
<dbReference type="InterPro" id="IPR000489">
    <property type="entry name" value="Pterin-binding_dom"/>
</dbReference>
<dbReference type="GO" id="GO:0004156">
    <property type="term" value="F:dihydropteroate synthase activity"/>
    <property type="evidence" value="ECO:0007669"/>
    <property type="project" value="UniProtKB-EC"/>
</dbReference>
<dbReference type="CDD" id="cd00739">
    <property type="entry name" value="DHPS"/>
    <property type="match status" value="1"/>
</dbReference>
<comment type="pathway">
    <text evidence="3 9">Cofactor biosynthesis; tetrahydrofolate biosynthesis; 7,8-dihydrofolate from 2-amino-4-hydroxy-6-hydroxymethyl-7,8-dihydropteridine diphosphate and 4-aminobenzoate: step 1/2.</text>
</comment>
<evidence type="ECO:0000313" key="12">
    <source>
        <dbReference type="Proteomes" id="UP000248795"/>
    </source>
</evidence>
<dbReference type="Proteomes" id="UP000248795">
    <property type="component" value="Unassembled WGS sequence"/>
</dbReference>
<evidence type="ECO:0000313" key="11">
    <source>
        <dbReference type="EMBL" id="PZF78538.1"/>
    </source>
</evidence>
<dbReference type="GO" id="GO:0046654">
    <property type="term" value="P:tetrahydrofolate biosynthetic process"/>
    <property type="evidence" value="ECO:0007669"/>
    <property type="project" value="UniProtKB-UniPathway"/>
</dbReference>
<dbReference type="PROSITE" id="PS00793">
    <property type="entry name" value="DHPS_2"/>
    <property type="match status" value="1"/>
</dbReference>
<dbReference type="EMBL" id="QKVK01000001">
    <property type="protein sequence ID" value="PZF78538.1"/>
    <property type="molecule type" value="Genomic_DNA"/>
</dbReference>
<comment type="function">
    <text evidence="9">Catalyzes the condensation of para-aminobenzoate (pABA) with 6-hydroxymethyl-7,8-dihydropterin diphosphate (DHPt-PP) to form 7,8-dihydropteroate (H2Pte), the immediate precursor of folate derivatives.</text>
</comment>
<comment type="similarity">
    <text evidence="9">Belongs to the DHPS family.</text>
</comment>
<dbReference type="PROSITE" id="PS50972">
    <property type="entry name" value="PTERIN_BINDING"/>
    <property type="match status" value="1"/>
</dbReference>
<dbReference type="SUPFAM" id="SSF51717">
    <property type="entry name" value="Dihydropteroate synthetase-like"/>
    <property type="match status" value="1"/>
</dbReference>